<dbReference type="Gene3D" id="1.25.40.10">
    <property type="entry name" value="Tetratricopeptide repeat domain"/>
    <property type="match status" value="1"/>
</dbReference>
<accession>A0A8H5M2I6</accession>
<dbReference type="PANTHER" id="PTHR45831:SF5">
    <property type="entry name" value="STI1 DOMAIN-CONTAINING PROTEIN"/>
    <property type="match status" value="1"/>
</dbReference>
<evidence type="ECO:0000313" key="3">
    <source>
        <dbReference type="EMBL" id="KAF5378219.1"/>
    </source>
</evidence>
<evidence type="ECO:0000256" key="2">
    <source>
        <dbReference type="ARBA" id="ARBA00022803"/>
    </source>
</evidence>
<dbReference type="SMART" id="SM00028">
    <property type="entry name" value="TPR"/>
    <property type="match status" value="3"/>
</dbReference>
<evidence type="ECO:0000256" key="1">
    <source>
        <dbReference type="ARBA" id="ARBA00022737"/>
    </source>
</evidence>
<dbReference type="PANTHER" id="PTHR45831">
    <property type="entry name" value="LD24721P"/>
    <property type="match status" value="1"/>
</dbReference>
<dbReference type="GO" id="GO:0060090">
    <property type="term" value="F:molecular adaptor activity"/>
    <property type="evidence" value="ECO:0007669"/>
    <property type="project" value="TreeGrafter"/>
</dbReference>
<dbReference type="OrthoDB" id="2423701at2759"/>
<evidence type="ECO:0000313" key="4">
    <source>
        <dbReference type="Proteomes" id="UP000518752"/>
    </source>
</evidence>
<dbReference type="AlphaFoldDB" id="A0A8H5M2I6"/>
<comment type="caution">
    <text evidence="3">The sequence shown here is derived from an EMBL/GenBank/DDBJ whole genome shotgun (WGS) entry which is preliminary data.</text>
</comment>
<sequence length="540" mass="60328">MSDAERAEKLKEEGNQLFSKKNYVSAAAKYSEALQIGGDNAVLYSNRAACRLNLKNYLDAESDAQKASGHLFLEATKIDPGFAKAYARIATAQDALKMPYRSVESWKQAIEKLPQDNLTPSQLSQKTEYEGGLAAASKALESLKASGGDHVLVADQKGDFPWICALRVIPRLMEKEDYASSAWALVSAYNQFTEGTRQIFAATTQGDLRAQSTTALTLLSNAILTDHRVFHLSDSSFVRKYNEQVIGELLFFRAWSEGGPDVIKQEALKRLQEEGWSTTRPALATTIRAWIMQGFFQGGLYQNVVGQIEFLGRAVEVIKWGMVQFADVDKEDRGVIFEQTFLRGVQSLHLEAQLKVMMNADDKALETVLREAEDVISGLDDSTIPSRESDPAFVSAFYYSPQGHAYSMKGMYYRIRGNRLRARKISSIVEAMNEAYELSSECYLEAVNYYAKDDENHAVFLSAALEMMGYGKTSPRAQLAIIDRLRPAISKMKTIWSQSSFAKQGGDILFQRGLDTEKKLRKGLKSGKFKLDEPVMLQPM</sequence>
<gene>
    <name evidence="3" type="ORF">D9757_009179</name>
</gene>
<evidence type="ECO:0008006" key="5">
    <source>
        <dbReference type="Google" id="ProtNLM"/>
    </source>
</evidence>
<dbReference type="GO" id="GO:0016020">
    <property type="term" value="C:membrane"/>
    <property type="evidence" value="ECO:0007669"/>
    <property type="project" value="TreeGrafter"/>
</dbReference>
<keyword evidence="1" id="KW-0677">Repeat</keyword>
<dbReference type="InterPro" id="IPR011990">
    <property type="entry name" value="TPR-like_helical_dom_sf"/>
</dbReference>
<dbReference type="GO" id="GO:0072380">
    <property type="term" value="C:TRC complex"/>
    <property type="evidence" value="ECO:0007669"/>
    <property type="project" value="TreeGrafter"/>
</dbReference>
<keyword evidence="4" id="KW-1185">Reference proteome</keyword>
<organism evidence="3 4">
    <name type="scientific">Collybiopsis confluens</name>
    <dbReference type="NCBI Taxonomy" id="2823264"/>
    <lineage>
        <taxon>Eukaryota</taxon>
        <taxon>Fungi</taxon>
        <taxon>Dikarya</taxon>
        <taxon>Basidiomycota</taxon>
        <taxon>Agaricomycotina</taxon>
        <taxon>Agaricomycetes</taxon>
        <taxon>Agaricomycetidae</taxon>
        <taxon>Agaricales</taxon>
        <taxon>Marasmiineae</taxon>
        <taxon>Omphalotaceae</taxon>
        <taxon>Collybiopsis</taxon>
    </lineage>
</organism>
<name>A0A8H5M2I6_9AGAR</name>
<dbReference type="InterPro" id="IPR019734">
    <property type="entry name" value="TPR_rpt"/>
</dbReference>
<dbReference type="Proteomes" id="UP000518752">
    <property type="component" value="Unassembled WGS sequence"/>
</dbReference>
<proteinExistence type="predicted"/>
<protein>
    <recommendedName>
        <fullName evidence="5">TPR-like protein</fullName>
    </recommendedName>
</protein>
<reference evidence="3 4" key="1">
    <citation type="journal article" date="2020" name="ISME J.">
        <title>Uncovering the hidden diversity of litter-decomposition mechanisms in mushroom-forming fungi.</title>
        <authorList>
            <person name="Floudas D."/>
            <person name="Bentzer J."/>
            <person name="Ahren D."/>
            <person name="Johansson T."/>
            <person name="Persson P."/>
            <person name="Tunlid A."/>
        </authorList>
    </citation>
    <scope>NUCLEOTIDE SEQUENCE [LARGE SCALE GENOMIC DNA]</scope>
    <source>
        <strain evidence="3 4">CBS 406.79</strain>
    </source>
</reference>
<keyword evidence="2" id="KW-0802">TPR repeat</keyword>
<dbReference type="GO" id="GO:0006620">
    <property type="term" value="P:post-translational protein targeting to endoplasmic reticulum membrane"/>
    <property type="evidence" value="ECO:0007669"/>
    <property type="project" value="TreeGrafter"/>
</dbReference>
<dbReference type="InterPro" id="IPR047150">
    <property type="entry name" value="SGT"/>
</dbReference>
<dbReference type="EMBL" id="JAACJN010000078">
    <property type="protein sequence ID" value="KAF5378219.1"/>
    <property type="molecule type" value="Genomic_DNA"/>
</dbReference>
<dbReference type="SUPFAM" id="SSF48452">
    <property type="entry name" value="TPR-like"/>
    <property type="match status" value="1"/>
</dbReference>